<evidence type="ECO:0000313" key="3">
    <source>
        <dbReference type="EMBL" id="OCF36122.1"/>
    </source>
</evidence>
<dbReference type="InterPro" id="IPR006797">
    <property type="entry name" value="PRELI/MSF1_dom"/>
</dbReference>
<dbReference type="OrthoDB" id="341300at2759"/>
<dbReference type="PANTHER" id="PTHR11158">
    <property type="entry name" value="MSF1/PX19 RELATED"/>
    <property type="match status" value="1"/>
</dbReference>
<name>A0A1B9GYN9_9TREE</name>
<feature type="compositionally biased region" description="Basic residues" evidence="1">
    <location>
        <begin position="105"/>
        <end position="115"/>
    </location>
</feature>
<accession>A0A1B9GYN9</accession>
<evidence type="ECO:0000313" key="4">
    <source>
        <dbReference type="Proteomes" id="UP000092666"/>
    </source>
</evidence>
<feature type="compositionally biased region" description="Low complexity" evidence="1">
    <location>
        <begin position="116"/>
        <end position="129"/>
    </location>
</feature>
<reference evidence="4" key="2">
    <citation type="submission" date="2013-12" db="EMBL/GenBank/DDBJ databases">
        <title>Evolution of pathogenesis and genome organization in the Tremellales.</title>
        <authorList>
            <person name="Cuomo C."/>
            <person name="Litvintseva A."/>
            <person name="Heitman J."/>
            <person name="Chen Y."/>
            <person name="Sun S."/>
            <person name="Springer D."/>
            <person name="Dromer F."/>
            <person name="Young S."/>
            <person name="Zeng Q."/>
            <person name="Chapman S."/>
            <person name="Gujja S."/>
            <person name="Saif S."/>
            <person name="Birren B."/>
        </authorList>
    </citation>
    <scope>NUCLEOTIDE SEQUENCE [LARGE SCALE GENOMIC DNA]</scope>
    <source>
        <strain evidence="4">BCC8398</strain>
    </source>
</reference>
<feature type="compositionally biased region" description="Low complexity" evidence="1">
    <location>
        <begin position="183"/>
        <end position="195"/>
    </location>
</feature>
<feature type="region of interest" description="Disordered" evidence="1">
    <location>
        <begin position="95"/>
        <end position="209"/>
    </location>
</feature>
<feature type="region of interest" description="Disordered" evidence="1">
    <location>
        <begin position="372"/>
        <end position="405"/>
    </location>
</feature>
<evidence type="ECO:0000259" key="2">
    <source>
        <dbReference type="PROSITE" id="PS50904"/>
    </source>
</evidence>
<feature type="compositionally biased region" description="Low complexity" evidence="1">
    <location>
        <begin position="139"/>
        <end position="149"/>
    </location>
</feature>
<dbReference type="STRING" id="1296120.A0A1B9GYN9"/>
<proteinExistence type="predicted"/>
<feature type="domain" description="PRELI/MSF1" evidence="2">
    <location>
        <begin position="2"/>
        <end position="179"/>
    </location>
</feature>
<protein>
    <recommendedName>
        <fullName evidence="2">PRELI/MSF1 domain-containing protein</fullName>
    </recommendedName>
</protein>
<dbReference type="AlphaFoldDB" id="A0A1B9GYN9"/>
<dbReference type="PROSITE" id="PS50904">
    <property type="entry name" value="PRELI_MSF1"/>
    <property type="match status" value="1"/>
</dbReference>
<dbReference type="Proteomes" id="UP000092666">
    <property type="component" value="Unassembled WGS sequence"/>
</dbReference>
<organism evidence="3 4">
    <name type="scientific">Kwoniella heveanensis BCC8398</name>
    <dbReference type="NCBI Taxonomy" id="1296120"/>
    <lineage>
        <taxon>Eukaryota</taxon>
        <taxon>Fungi</taxon>
        <taxon>Dikarya</taxon>
        <taxon>Basidiomycota</taxon>
        <taxon>Agaricomycotina</taxon>
        <taxon>Tremellomycetes</taxon>
        <taxon>Tremellales</taxon>
        <taxon>Cryptococcaceae</taxon>
        <taxon>Kwoniella</taxon>
    </lineage>
</organism>
<gene>
    <name evidence="3" type="ORF">I316_01994</name>
</gene>
<dbReference type="Pfam" id="PF04707">
    <property type="entry name" value="PRELI"/>
    <property type="match status" value="1"/>
</dbReference>
<sequence length="405" mass="44274">MVQVYRKTHEYPDPTPTPLLAFFLRYPNPFARHVLSVDVLSRHVNPTTGQIHTTRLILKRGILPKWATRWLPAASSGGRGLDAWILEESVVDPPGWGLTPEEMKRRSRSRTRAGKSRSLSPEGSSSSARRQAEPGGSSGTSYSSSSTNTEANVHSIQASSSSSKSTLDTPVAADIGLSNPAESTSVSPSHSSVDSGEMVPAKGSESAQTTYQYDADPVLDRAYRTMPRLRVQQGNLNHRKLMHVIEGGEIRAGPNGTTLHHTTAEVRSHFGGAWSSMIRQRIESYGVGKFETNSEHSRKGMSLILNLLRTRHPLPETAEFEAYPPPPPGFNESWSDIPEAINRRSMALPKEGEGRAPRSFFLSAGSLAAWVRSRRERGRENGTGAGEDCDENGHRNRSENGVTSA</sequence>
<dbReference type="InterPro" id="IPR037365">
    <property type="entry name" value="Slowmo/Ups"/>
</dbReference>
<dbReference type="GO" id="GO:0005758">
    <property type="term" value="C:mitochondrial intermembrane space"/>
    <property type="evidence" value="ECO:0007669"/>
    <property type="project" value="InterPro"/>
</dbReference>
<reference evidence="3 4" key="1">
    <citation type="submission" date="2013-07" db="EMBL/GenBank/DDBJ databases">
        <title>The Genome Sequence of Cryptococcus heveanensis BCC8398.</title>
        <authorList>
            <consortium name="The Broad Institute Genome Sequencing Platform"/>
            <person name="Cuomo C."/>
            <person name="Litvintseva A."/>
            <person name="Chen Y."/>
            <person name="Heitman J."/>
            <person name="Sun S."/>
            <person name="Springer D."/>
            <person name="Dromer F."/>
            <person name="Young S.K."/>
            <person name="Zeng Q."/>
            <person name="Gargeya S."/>
            <person name="Fitzgerald M."/>
            <person name="Abouelleil A."/>
            <person name="Alvarado L."/>
            <person name="Berlin A.M."/>
            <person name="Chapman S.B."/>
            <person name="Dewar J."/>
            <person name="Goldberg J."/>
            <person name="Griggs A."/>
            <person name="Gujja S."/>
            <person name="Hansen M."/>
            <person name="Howarth C."/>
            <person name="Imamovic A."/>
            <person name="Larimer J."/>
            <person name="McCowan C."/>
            <person name="Murphy C."/>
            <person name="Pearson M."/>
            <person name="Priest M."/>
            <person name="Roberts A."/>
            <person name="Saif S."/>
            <person name="Shea T."/>
            <person name="Sykes S."/>
            <person name="Wortman J."/>
            <person name="Nusbaum C."/>
            <person name="Birren B."/>
        </authorList>
    </citation>
    <scope>NUCLEOTIDE SEQUENCE [LARGE SCALE GENOMIC DNA]</scope>
    <source>
        <strain evidence="3 4">BCC8398</strain>
    </source>
</reference>
<dbReference type="EMBL" id="KI669496">
    <property type="protein sequence ID" value="OCF36122.1"/>
    <property type="molecule type" value="Genomic_DNA"/>
</dbReference>
<evidence type="ECO:0000256" key="1">
    <source>
        <dbReference type="SAM" id="MobiDB-lite"/>
    </source>
</evidence>
<keyword evidence="4" id="KW-1185">Reference proteome</keyword>